<feature type="coiled-coil region" evidence="3">
    <location>
        <begin position="169"/>
        <end position="196"/>
    </location>
</feature>
<evidence type="ECO:0000313" key="5">
    <source>
        <dbReference type="EMBL" id="MCX2720119.1"/>
    </source>
</evidence>
<evidence type="ECO:0000313" key="6">
    <source>
        <dbReference type="Proteomes" id="UP001207116"/>
    </source>
</evidence>
<feature type="domain" description="CusB-like beta-barrel" evidence="4">
    <location>
        <begin position="239"/>
        <end position="304"/>
    </location>
</feature>
<dbReference type="Gene3D" id="2.40.30.170">
    <property type="match status" value="1"/>
</dbReference>
<dbReference type="RefSeq" id="WP_266013654.1">
    <property type="nucleotide sequence ID" value="NZ_JAPFQP010000003.1"/>
</dbReference>
<evidence type="ECO:0000259" key="4">
    <source>
        <dbReference type="Pfam" id="PF25954"/>
    </source>
</evidence>
<name>A0AAE3SNY0_9FLAO</name>
<comment type="caution">
    <text evidence="5">The sequence shown here is derived from an EMBL/GenBank/DDBJ whole genome shotgun (WGS) entry which is preliminary data.</text>
</comment>
<protein>
    <submittedName>
        <fullName evidence="5">Efflux RND transporter periplasmic adaptor subunit</fullName>
    </submittedName>
</protein>
<keyword evidence="2 3" id="KW-0175">Coiled coil</keyword>
<dbReference type="InterPro" id="IPR058792">
    <property type="entry name" value="Beta-barrel_RND_2"/>
</dbReference>
<dbReference type="EMBL" id="JAPFQP010000003">
    <property type="protein sequence ID" value="MCX2720119.1"/>
    <property type="molecule type" value="Genomic_DNA"/>
</dbReference>
<proteinExistence type="predicted"/>
<evidence type="ECO:0000256" key="1">
    <source>
        <dbReference type="ARBA" id="ARBA00004196"/>
    </source>
</evidence>
<evidence type="ECO:0000256" key="2">
    <source>
        <dbReference type="ARBA" id="ARBA00023054"/>
    </source>
</evidence>
<dbReference type="GO" id="GO:0030313">
    <property type="term" value="C:cell envelope"/>
    <property type="evidence" value="ECO:0007669"/>
    <property type="project" value="UniProtKB-SubCell"/>
</dbReference>
<dbReference type="Pfam" id="PF25954">
    <property type="entry name" value="Beta-barrel_RND_2"/>
    <property type="match status" value="1"/>
</dbReference>
<dbReference type="Gene3D" id="2.40.50.100">
    <property type="match status" value="1"/>
</dbReference>
<dbReference type="Proteomes" id="UP001207116">
    <property type="component" value="Unassembled WGS sequence"/>
</dbReference>
<dbReference type="PANTHER" id="PTHR32347">
    <property type="entry name" value="EFFLUX SYSTEM COMPONENT YKNX-RELATED"/>
    <property type="match status" value="1"/>
</dbReference>
<sequence length="367" mass="41370">MKKLFRRLFAIWILFLVICLAQCGTSTDKIYPTRSGLTESVYSSVTVQPDSLYQVYAAVGGILEKNLVEEGDKVRKGDPIAQIVNNTPLLNMENARLNLELARENYSGNNAVLSSMRDEINSARLKLQNDSANYYRQKKLWDQKIGSEVEYDNRKLAFELSSSNLQLLVGNYERMKNELKTKLIQAENNYKTATIASEDFTVTSKINGTVYELFKNQGELVSSQEPVAAVGSSDKFVIEMLVDEVDIVKIREGQKALITLDAYNTEVFEARINKIYPLKDERSQTFKIEALFIDAPEVLYPGLAGEGNIIIMEKKDVITIPKDYLFDGNKVKTEDGIIEVRTGIENLDRVEIISGLDTQTHILKPGE</sequence>
<dbReference type="AlphaFoldDB" id="A0AAE3SNY0"/>
<comment type="subcellular location">
    <subcellularLocation>
        <location evidence="1">Cell envelope</location>
    </subcellularLocation>
</comment>
<accession>A0AAE3SNY0</accession>
<organism evidence="5 6">
    <name type="scientific">Lentiprolixibacter aurantiacus</name>
    <dbReference type="NCBI Taxonomy" id="2993939"/>
    <lineage>
        <taxon>Bacteria</taxon>
        <taxon>Pseudomonadati</taxon>
        <taxon>Bacteroidota</taxon>
        <taxon>Flavobacteriia</taxon>
        <taxon>Flavobacteriales</taxon>
        <taxon>Flavobacteriaceae</taxon>
        <taxon>Lentiprolixibacter</taxon>
    </lineage>
</organism>
<gene>
    <name evidence="5" type="ORF">OO016_10950</name>
</gene>
<dbReference type="SUPFAM" id="SSF111369">
    <property type="entry name" value="HlyD-like secretion proteins"/>
    <property type="match status" value="1"/>
</dbReference>
<reference evidence="5" key="1">
    <citation type="submission" date="2022-11" db="EMBL/GenBank/DDBJ databases">
        <title>The characterization of three novel Bacteroidetes species and genomic analysis of their roles in tidal elemental geochemical cycles.</title>
        <authorList>
            <person name="Ma K.-J."/>
        </authorList>
    </citation>
    <scope>NUCLEOTIDE SEQUENCE</scope>
    <source>
        <strain evidence="5">M415</strain>
    </source>
</reference>
<evidence type="ECO:0000256" key="3">
    <source>
        <dbReference type="SAM" id="Coils"/>
    </source>
</evidence>
<keyword evidence="6" id="KW-1185">Reference proteome</keyword>
<dbReference type="InterPro" id="IPR050465">
    <property type="entry name" value="UPF0194_transport"/>
</dbReference>